<comment type="similarity">
    <text evidence="5 6">Belongs to the glutamate--cysteine ligase type 2 family. EgtA subfamily.</text>
</comment>
<evidence type="ECO:0000313" key="8">
    <source>
        <dbReference type="Proteomes" id="UP000239352"/>
    </source>
</evidence>
<dbReference type="Proteomes" id="UP000239352">
    <property type="component" value="Unassembled WGS sequence"/>
</dbReference>
<dbReference type="Pfam" id="PF04107">
    <property type="entry name" value="GCS2"/>
    <property type="match status" value="1"/>
</dbReference>
<dbReference type="Gene3D" id="3.30.590.20">
    <property type="match status" value="1"/>
</dbReference>
<dbReference type="AlphaFoldDB" id="A0A2T0GX90"/>
<dbReference type="GO" id="GO:0005524">
    <property type="term" value="F:ATP binding"/>
    <property type="evidence" value="ECO:0007669"/>
    <property type="project" value="UniProtKB-UniRule"/>
</dbReference>
<dbReference type="PANTHER" id="PTHR34378:SF1">
    <property type="entry name" value="GLUTAMATE--CYSTEINE LIGASE, CHLOROPLASTIC"/>
    <property type="match status" value="1"/>
</dbReference>
<dbReference type="PANTHER" id="PTHR34378">
    <property type="entry name" value="GLUTAMATE--CYSTEINE LIGASE, CHLOROPLASTIC"/>
    <property type="match status" value="1"/>
</dbReference>
<dbReference type="SUPFAM" id="SSF55931">
    <property type="entry name" value="Glutamine synthetase/guanido kinase"/>
    <property type="match status" value="1"/>
</dbReference>
<keyword evidence="3 5" id="KW-0067">ATP-binding</keyword>
<keyword evidence="1 5" id="KW-0436">Ligase</keyword>
<dbReference type="GO" id="GO:0004357">
    <property type="term" value="F:glutamate-cysteine ligase activity"/>
    <property type="evidence" value="ECO:0007669"/>
    <property type="project" value="UniProtKB-UniRule"/>
</dbReference>
<dbReference type="STRING" id="1050202.GCA_000384035_01885"/>
<dbReference type="UniPathway" id="UPA01014"/>
<dbReference type="GO" id="GO:0052699">
    <property type="term" value="P:ergothioneine biosynthetic process"/>
    <property type="evidence" value="ECO:0007669"/>
    <property type="project" value="UniProtKB-UniRule"/>
</dbReference>
<dbReference type="InterPro" id="IPR006336">
    <property type="entry name" value="GCS2"/>
</dbReference>
<name>A0A2T0GX90_ACTMO</name>
<dbReference type="NCBIfam" id="TIGR03444">
    <property type="entry name" value="EgtA_Cys_ligase"/>
    <property type="match status" value="1"/>
</dbReference>
<comment type="function">
    <text evidence="5">Catalyzes the synthesis of gamma-glutamylcysteine (gamma-GC). This compound is used as substrate for the biosynthesis of the low-molecular thiol compound ergothioneine.</text>
</comment>
<dbReference type="InterPro" id="IPR014746">
    <property type="entry name" value="Gln_synth/guanido_kin_cat_dom"/>
</dbReference>
<dbReference type="PIRSF" id="PIRSF017901">
    <property type="entry name" value="GCL"/>
    <property type="match status" value="1"/>
</dbReference>
<dbReference type="EC" id="6.3.2.2" evidence="5"/>
<keyword evidence="2 5" id="KW-0547">Nucleotide-binding</keyword>
<comment type="pathway">
    <text evidence="5">Amino-acid biosynthesis; ergothioneine biosynthesis.</text>
</comment>
<dbReference type="GO" id="GO:0006750">
    <property type="term" value="P:glutathione biosynthetic process"/>
    <property type="evidence" value="ECO:0007669"/>
    <property type="project" value="UniProtKB-UniRule"/>
</dbReference>
<proteinExistence type="inferred from homology"/>
<gene>
    <name evidence="5 7" type="primary">egtA</name>
    <name evidence="7" type="ORF">CEP50_08945</name>
</gene>
<protein>
    <recommendedName>
        <fullName evidence="5">Glutamate--cysteine ligase EgtA</fullName>
        <ecNumber evidence="5">6.3.2.2</ecNumber>
    </recommendedName>
    <alternativeName>
        <fullName evidence="5">Gamma-glutamylcysteine synthase</fullName>
        <shortName evidence="5">GCS</shortName>
        <shortName evidence="5">Gamma-ECS</shortName>
    </alternativeName>
</protein>
<comment type="caution">
    <text evidence="7">The sequence shown here is derived from an EMBL/GenBank/DDBJ whole genome shotgun (WGS) entry which is preliminary data.</text>
</comment>
<evidence type="ECO:0000256" key="6">
    <source>
        <dbReference type="PIRNR" id="PIRNR017901"/>
    </source>
</evidence>
<reference evidence="7 8" key="1">
    <citation type="submission" date="2018-03" db="EMBL/GenBank/DDBJ databases">
        <title>Actinopolyspora mortivallis from Sahara, screening for active biomolecules.</title>
        <authorList>
            <person name="Selama O."/>
            <person name="Wellington E.M.H."/>
            <person name="Hacene H."/>
        </authorList>
    </citation>
    <scope>NUCLEOTIDE SEQUENCE [LARGE SCALE GENOMIC DNA]</scope>
    <source>
        <strain evidence="7 8">M5A</strain>
    </source>
</reference>
<organism evidence="7 8">
    <name type="scientific">Actinopolyspora mortivallis</name>
    <dbReference type="NCBI Taxonomy" id="33906"/>
    <lineage>
        <taxon>Bacteria</taxon>
        <taxon>Bacillati</taxon>
        <taxon>Actinomycetota</taxon>
        <taxon>Actinomycetes</taxon>
        <taxon>Actinopolysporales</taxon>
        <taxon>Actinopolysporaceae</taxon>
        <taxon>Actinopolyspora</taxon>
    </lineage>
</organism>
<evidence type="ECO:0000256" key="5">
    <source>
        <dbReference type="HAMAP-Rule" id="MF_02034"/>
    </source>
</evidence>
<evidence type="ECO:0000313" key="7">
    <source>
        <dbReference type="EMBL" id="PRW63729.1"/>
    </source>
</evidence>
<dbReference type="InterPro" id="IPR035434">
    <property type="entry name" value="GCL_bact_plant"/>
</dbReference>
<evidence type="ECO:0000256" key="1">
    <source>
        <dbReference type="ARBA" id="ARBA00022598"/>
    </source>
</evidence>
<dbReference type="InParanoid" id="A0A2T0GX90"/>
<dbReference type="InterPro" id="IPR017809">
    <property type="entry name" value="EgtA_Actinobacteria"/>
</dbReference>
<evidence type="ECO:0000256" key="4">
    <source>
        <dbReference type="ARBA" id="ARBA00048819"/>
    </source>
</evidence>
<comment type="catalytic activity">
    <reaction evidence="4 5 6">
        <text>L-cysteine + L-glutamate + ATP = gamma-L-glutamyl-L-cysteine + ADP + phosphate + H(+)</text>
        <dbReference type="Rhea" id="RHEA:13285"/>
        <dbReference type="ChEBI" id="CHEBI:15378"/>
        <dbReference type="ChEBI" id="CHEBI:29985"/>
        <dbReference type="ChEBI" id="CHEBI:30616"/>
        <dbReference type="ChEBI" id="CHEBI:35235"/>
        <dbReference type="ChEBI" id="CHEBI:43474"/>
        <dbReference type="ChEBI" id="CHEBI:58173"/>
        <dbReference type="ChEBI" id="CHEBI:456216"/>
        <dbReference type="EC" id="6.3.2.2"/>
    </reaction>
</comment>
<keyword evidence="8" id="KW-1185">Reference proteome</keyword>
<dbReference type="HAMAP" id="MF_02034">
    <property type="entry name" value="EgtA"/>
    <property type="match status" value="1"/>
</dbReference>
<accession>A0A2T0GX90</accession>
<evidence type="ECO:0000256" key="3">
    <source>
        <dbReference type="ARBA" id="ARBA00022840"/>
    </source>
</evidence>
<evidence type="ECO:0000256" key="2">
    <source>
        <dbReference type="ARBA" id="ARBA00022741"/>
    </source>
</evidence>
<dbReference type="FunCoup" id="A0A2T0GX90">
    <property type="interactions" value="193"/>
</dbReference>
<sequence length="447" mass="48689">MVRAEPITGSVNGHERTQAVMNVAVSTLRGTDTEPDTHEVPTSRLRSRAEAEAYVASVCFKHGPPRLLGTELEWTVHHACDPRRPLCPDTLTRALGPYAPPTLNPDSPHRELPGGSRITVEPGGQLEISSPVHASMTELFRAVSTDTAHARDLLGRAGLVLGDHGLDPWRTPRRLLNSPRYAAMEHSFNRIGSAGKRMMCNTAGVQVCLDAGEPGRVAARWQALHALGPVFTAVFANSRLSLGRETGWASARARCLLHTDPPRTSPAPTGTDPALDWARYALDAPVVCRRRENGDWTPPCGASFAEWIAGAFGDAPDRQDLDYHLSTMFPPVRPRGYLEVRYIDAQPGDRWMVPVGALAALFRSETVVDKVLEETAAVAHSWIPAARDGLRNPELARAAAAVFDLACRCLEAAPDAPEGLAERVDTFVHGRLEHGRRRSGDTEGEHW</sequence>
<dbReference type="EMBL" id="PVSR01000010">
    <property type="protein sequence ID" value="PRW63729.1"/>
    <property type="molecule type" value="Genomic_DNA"/>
</dbReference>